<dbReference type="Proteomes" id="UP000027778">
    <property type="component" value="Unassembled WGS sequence"/>
</dbReference>
<evidence type="ECO:0000256" key="7">
    <source>
        <dbReference type="SAM" id="MobiDB-lite"/>
    </source>
</evidence>
<dbReference type="InterPro" id="IPR003688">
    <property type="entry name" value="TraG/VirD4"/>
</dbReference>
<feature type="domain" description="TraD/TraG TraM recognition site" evidence="9">
    <location>
        <begin position="525"/>
        <end position="641"/>
    </location>
</feature>
<comment type="caution">
    <text evidence="10">The sequence shown here is derived from an EMBL/GenBank/DDBJ whole genome shotgun (WGS) entry which is preliminary data.</text>
</comment>
<dbReference type="CDD" id="cd01127">
    <property type="entry name" value="TrwB_TraG_TraD_VirD4"/>
    <property type="match status" value="2"/>
</dbReference>
<comment type="subcellular location">
    <subcellularLocation>
        <location evidence="1">Cell membrane</location>
        <topology evidence="1">Multi-pass membrane protein</topology>
    </subcellularLocation>
</comment>
<evidence type="ECO:0000256" key="5">
    <source>
        <dbReference type="ARBA" id="ARBA00022989"/>
    </source>
</evidence>
<evidence type="ECO:0000313" key="10">
    <source>
        <dbReference type="EMBL" id="KEK22043.1"/>
    </source>
</evidence>
<organism evidence="10 11">
    <name type="scientific">Bacillus gaemokensis</name>
    <dbReference type="NCBI Taxonomy" id="574375"/>
    <lineage>
        <taxon>Bacteria</taxon>
        <taxon>Bacillati</taxon>
        <taxon>Bacillota</taxon>
        <taxon>Bacilli</taxon>
        <taxon>Bacillales</taxon>
        <taxon>Bacillaceae</taxon>
        <taxon>Bacillus</taxon>
        <taxon>Bacillus cereus group</taxon>
    </lineage>
</organism>
<dbReference type="STRING" id="574375.AZF08_21925"/>
<evidence type="ECO:0000256" key="4">
    <source>
        <dbReference type="ARBA" id="ARBA00022692"/>
    </source>
</evidence>
<protein>
    <submittedName>
        <fullName evidence="10">ATPase</fullName>
    </submittedName>
</protein>
<evidence type="ECO:0000256" key="1">
    <source>
        <dbReference type="ARBA" id="ARBA00004651"/>
    </source>
</evidence>
<dbReference type="GO" id="GO:0005886">
    <property type="term" value="C:plasma membrane"/>
    <property type="evidence" value="ECO:0007669"/>
    <property type="project" value="UniProtKB-SubCell"/>
</dbReference>
<keyword evidence="6 8" id="KW-0472">Membrane</keyword>
<sequence>MYDEKVSIKYKLAEKQVLIPLSACLFIGMFLIANFLLNLVLELIRTTFNDLLHPEPFHMEIGFLFRMPISEHPIYYLVVFLVVIGTIARTAYKLKSSFKDLNNHQKGSSRFTEVEELKKQYRAVPDREKSFEGGGGVVISRLGDKVFIDDSPVNNLIIGTTRSGKGETFVFPTIDVYSRAEHKPSLIINDPKGEIFSASKETLEKRGYHIEVLNLLNPLDSMSYNLLQLVKDAYKDGDYSTAQALCKTLSHTLYYNANVKDPFWQQCAMSLCNAMILAVTDKCIAEGTEEKITMYAVANMLSELGSKEVIVDPESEPQNALDFYFEGLPADSVAKMQYATSNFSKGTTRGGIFTQTMNGLSIFTFDEIAKMTSKNSVDLKRVGFGKTLKGKAQPRKRVEITFPDGSIESLKADVTGRFELDFKQKIKVADTIQINEKGDKKKVEKISVTKINEKTGHTEFTVLQQNEDVQIERISYFEQPVAIFMITPDYDSSNHVIASIFVRQLYFILAKGASLARGGKCHREVVFCLDEFGNMPSIEGMANIITVCLGRNIRFNLVIQAYAQLKNKYANDAETIDGNCGNTIYILTNDQDTAEKVSKKLGNKTINTISRNGKSLSTDKNKTESVDQRPLLTANELMSFKEGESTVIRVIKRQDNDRQRIRPRPIYNTGATALKYRWEYLGEEFDTDKSILDIDIDSLHDDVDPKKLIVDFLGERKAEQVEGGTPQSEQQASSTVETKQPTESPNMMGINEDIPDEATEQEDSPFVPLSIDNWKEKTVAEFFESDTNMLKLVEKFFLSHLGKTMDEVKHQEMDEFYNEFQMLAHNDHIDRVVYGQLEQKMSRILRDLEEKATVTS</sequence>
<keyword evidence="4 8" id="KW-0812">Transmembrane</keyword>
<dbReference type="AlphaFoldDB" id="A0A073KI97"/>
<gene>
    <name evidence="10" type="ORF">BAGA_22355</name>
</gene>
<accession>A0A073KI97</accession>
<dbReference type="RefSeq" id="WP_033678211.1">
    <property type="nucleotide sequence ID" value="NZ_JOTM01000042.1"/>
</dbReference>
<dbReference type="Gene3D" id="3.40.50.300">
    <property type="entry name" value="P-loop containing nucleotide triphosphate hydrolases"/>
    <property type="match status" value="2"/>
</dbReference>
<evidence type="ECO:0000313" key="11">
    <source>
        <dbReference type="Proteomes" id="UP000027778"/>
    </source>
</evidence>
<feature type="compositionally biased region" description="Polar residues" evidence="7">
    <location>
        <begin position="725"/>
        <end position="745"/>
    </location>
</feature>
<reference evidence="10 11" key="1">
    <citation type="submission" date="2014-06" db="EMBL/GenBank/DDBJ databases">
        <title>Draft genome sequence of Bacillus gaemokensis JCM 15801 (MCCC 1A00707).</title>
        <authorList>
            <person name="Lai Q."/>
            <person name="Liu Y."/>
            <person name="Shao Z."/>
        </authorList>
    </citation>
    <scope>NUCLEOTIDE SEQUENCE [LARGE SCALE GENOMIC DNA]</scope>
    <source>
        <strain evidence="10 11">JCM 15801</strain>
    </source>
</reference>
<keyword evidence="11" id="KW-1185">Reference proteome</keyword>
<feature type="region of interest" description="Disordered" evidence="7">
    <location>
        <begin position="718"/>
        <end position="752"/>
    </location>
</feature>
<evidence type="ECO:0000256" key="3">
    <source>
        <dbReference type="ARBA" id="ARBA00022475"/>
    </source>
</evidence>
<dbReference type="SUPFAM" id="SSF52540">
    <property type="entry name" value="P-loop containing nucleoside triphosphate hydrolases"/>
    <property type="match status" value="1"/>
</dbReference>
<dbReference type="Pfam" id="PF02534">
    <property type="entry name" value="T4SS-DNA_transf"/>
    <property type="match status" value="1"/>
</dbReference>
<dbReference type="NCBIfam" id="NF045973">
    <property type="entry name" value="conju_CD1115"/>
    <property type="match status" value="1"/>
</dbReference>
<name>A0A073KI97_9BACI</name>
<evidence type="ECO:0000256" key="2">
    <source>
        <dbReference type="ARBA" id="ARBA00008806"/>
    </source>
</evidence>
<keyword evidence="3" id="KW-1003">Cell membrane</keyword>
<dbReference type="eggNOG" id="COG3505">
    <property type="taxonomic scope" value="Bacteria"/>
</dbReference>
<dbReference type="PANTHER" id="PTHR37937:SF1">
    <property type="entry name" value="CONJUGATIVE TRANSFER: DNA TRANSPORT"/>
    <property type="match status" value="1"/>
</dbReference>
<feature type="transmembrane region" description="Helical" evidence="8">
    <location>
        <begin position="21"/>
        <end position="41"/>
    </location>
</feature>
<dbReference type="InterPro" id="IPR027417">
    <property type="entry name" value="P-loop_NTPase"/>
</dbReference>
<dbReference type="PANTHER" id="PTHR37937">
    <property type="entry name" value="CONJUGATIVE TRANSFER: DNA TRANSPORT"/>
    <property type="match status" value="1"/>
</dbReference>
<evidence type="ECO:0000256" key="6">
    <source>
        <dbReference type="ARBA" id="ARBA00023136"/>
    </source>
</evidence>
<dbReference type="EMBL" id="JOTM01000042">
    <property type="protein sequence ID" value="KEK22043.1"/>
    <property type="molecule type" value="Genomic_DNA"/>
</dbReference>
<feature type="transmembrane region" description="Helical" evidence="8">
    <location>
        <begin position="74"/>
        <end position="92"/>
    </location>
</feature>
<dbReference type="InterPro" id="IPR032689">
    <property type="entry name" value="TraG-D_C"/>
</dbReference>
<dbReference type="InterPro" id="IPR051539">
    <property type="entry name" value="T4SS-coupling_protein"/>
</dbReference>
<evidence type="ECO:0000259" key="9">
    <source>
        <dbReference type="Pfam" id="PF12696"/>
    </source>
</evidence>
<dbReference type="OrthoDB" id="9766496at2"/>
<comment type="similarity">
    <text evidence="2">Belongs to the VirD4/TraG family.</text>
</comment>
<keyword evidence="5 8" id="KW-1133">Transmembrane helix</keyword>
<evidence type="ECO:0000256" key="8">
    <source>
        <dbReference type="SAM" id="Phobius"/>
    </source>
</evidence>
<proteinExistence type="inferred from homology"/>
<dbReference type="Pfam" id="PF12696">
    <property type="entry name" value="TraG-D_C"/>
    <property type="match status" value="1"/>
</dbReference>